<dbReference type="PROSITE" id="PS01124">
    <property type="entry name" value="HTH_ARAC_FAMILY_2"/>
    <property type="match status" value="1"/>
</dbReference>
<dbReference type="Pfam" id="PF01965">
    <property type="entry name" value="DJ-1_PfpI"/>
    <property type="match status" value="1"/>
</dbReference>
<evidence type="ECO:0000259" key="3">
    <source>
        <dbReference type="PROSITE" id="PS01124"/>
    </source>
</evidence>
<evidence type="ECO:0000313" key="5">
    <source>
        <dbReference type="Proteomes" id="UP001165079"/>
    </source>
</evidence>
<sequence>MHEVAVLALDGVIPFELSIPSRVFGATEHDHDEPLYRVRTCGIGDGPVRTTEDFAILPEHGPGILATADTVVIPAAYADGDPVYERGELSPEVAAALALVRPGTRMASICLGSYVLAAAGYLDGRTATTHWWHAGHFQRLFPGVRVDAGVLFTDDGDVLTSAGAAAGLDLCLHMIRRDHGAAVANAVARTCVAPPWRDGGQAQYVDRPVPPGGDDGTSPTRAWLLARLDRPVSLTEMAAHARMSRRTFTRRFREETGQSPVEWLTDRRLDAARGLLETTGLAVDQIAARVGFGGGTSLRQHMRASYGVSPAAYRRTFAGGEKT</sequence>
<dbReference type="EMBL" id="BSTX01000002">
    <property type="protein sequence ID" value="GLZ79290.1"/>
    <property type="molecule type" value="Genomic_DNA"/>
</dbReference>
<dbReference type="SUPFAM" id="SSF52317">
    <property type="entry name" value="Class I glutamine amidotransferase-like"/>
    <property type="match status" value="1"/>
</dbReference>
<dbReference type="RefSeq" id="WP_285664411.1">
    <property type="nucleotide sequence ID" value="NZ_BSTX01000002.1"/>
</dbReference>
<feature type="domain" description="HTH araC/xylS-type" evidence="3">
    <location>
        <begin position="218"/>
        <end position="316"/>
    </location>
</feature>
<keyword evidence="1" id="KW-0805">Transcription regulation</keyword>
<evidence type="ECO:0000256" key="2">
    <source>
        <dbReference type="ARBA" id="ARBA00023163"/>
    </source>
</evidence>
<dbReference type="SUPFAM" id="SSF46689">
    <property type="entry name" value="Homeodomain-like"/>
    <property type="match status" value="2"/>
</dbReference>
<dbReference type="GO" id="GO:0043565">
    <property type="term" value="F:sequence-specific DNA binding"/>
    <property type="evidence" value="ECO:0007669"/>
    <property type="project" value="InterPro"/>
</dbReference>
<dbReference type="SMART" id="SM00342">
    <property type="entry name" value="HTH_ARAC"/>
    <property type="match status" value="1"/>
</dbReference>
<keyword evidence="2" id="KW-0804">Transcription</keyword>
<name>A0A9W6SNU5_9ACTN</name>
<protein>
    <submittedName>
        <fullName evidence="4">AraC family transcriptional regulator</fullName>
    </submittedName>
</protein>
<comment type="caution">
    <text evidence="4">The sequence shown here is derived from an EMBL/GenBank/DDBJ whole genome shotgun (WGS) entry which is preliminary data.</text>
</comment>
<reference evidence="4" key="1">
    <citation type="submission" date="2023-03" db="EMBL/GenBank/DDBJ databases">
        <title>Actinorhabdospora filicis NBRC 111898.</title>
        <authorList>
            <person name="Ichikawa N."/>
            <person name="Sato H."/>
            <person name="Tonouchi N."/>
        </authorList>
    </citation>
    <scope>NUCLEOTIDE SEQUENCE</scope>
    <source>
        <strain evidence="4">NBRC 111898</strain>
    </source>
</reference>
<dbReference type="InterPro" id="IPR009057">
    <property type="entry name" value="Homeodomain-like_sf"/>
</dbReference>
<dbReference type="InterPro" id="IPR029062">
    <property type="entry name" value="Class_I_gatase-like"/>
</dbReference>
<proteinExistence type="predicted"/>
<organism evidence="4 5">
    <name type="scientific">Actinorhabdospora filicis</name>
    <dbReference type="NCBI Taxonomy" id="1785913"/>
    <lineage>
        <taxon>Bacteria</taxon>
        <taxon>Bacillati</taxon>
        <taxon>Actinomycetota</taxon>
        <taxon>Actinomycetes</taxon>
        <taxon>Micromonosporales</taxon>
        <taxon>Micromonosporaceae</taxon>
        <taxon>Actinorhabdospora</taxon>
    </lineage>
</organism>
<evidence type="ECO:0000256" key="1">
    <source>
        <dbReference type="ARBA" id="ARBA00023015"/>
    </source>
</evidence>
<dbReference type="Pfam" id="PF12833">
    <property type="entry name" value="HTH_18"/>
    <property type="match status" value="1"/>
</dbReference>
<dbReference type="CDD" id="cd03137">
    <property type="entry name" value="GATase1_AraC_1"/>
    <property type="match status" value="1"/>
</dbReference>
<dbReference type="Proteomes" id="UP001165079">
    <property type="component" value="Unassembled WGS sequence"/>
</dbReference>
<evidence type="ECO:0000313" key="4">
    <source>
        <dbReference type="EMBL" id="GLZ79290.1"/>
    </source>
</evidence>
<dbReference type="Gene3D" id="1.10.10.60">
    <property type="entry name" value="Homeodomain-like"/>
    <property type="match status" value="1"/>
</dbReference>
<dbReference type="AlphaFoldDB" id="A0A9W6SNU5"/>
<gene>
    <name evidence="4" type="ORF">Afil01_40970</name>
</gene>
<dbReference type="Gene3D" id="3.40.50.880">
    <property type="match status" value="1"/>
</dbReference>
<dbReference type="PANTHER" id="PTHR43130">
    <property type="entry name" value="ARAC-FAMILY TRANSCRIPTIONAL REGULATOR"/>
    <property type="match status" value="1"/>
</dbReference>
<keyword evidence="5" id="KW-1185">Reference proteome</keyword>
<dbReference type="InterPro" id="IPR002818">
    <property type="entry name" value="DJ-1/PfpI"/>
</dbReference>
<dbReference type="InterPro" id="IPR052158">
    <property type="entry name" value="INH-QAR"/>
</dbReference>
<accession>A0A9W6SNU5</accession>
<dbReference type="GO" id="GO:0003700">
    <property type="term" value="F:DNA-binding transcription factor activity"/>
    <property type="evidence" value="ECO:0007669"/>
    <property type="project" value="InterPro"/>
</dbReference>
<dbReference type="InterPro" id="IPR018060">
    <property type="entry name" value="HTH_AraC"/>
</dbReference>
<dbReference type="PANTHER" id="PTHR43130:SF3">
    <property type="entry name" value="HTH-TYPE TRANSCRIPTIONAL REGULATOR RV1931C"/>
    <property type="match status" value="1"/>
</dbReference>